<dbReference type="PANTHER" id="PTHR18964:SF149">
    <property type="entry name" value="BIFUNCTIONAL UDP-N-ACETYLGLUCOSAMINE 2-EPIMERASE_N-ACETYLMANNOSAMINE KINASE"/>
    <property type="match status" value="1"/>
</dbReference>
<dbReference type="AlphaFoldDB" id="A0A9W6H3J2"/>
<sequence length="383" mass="39787">MDVEDTALPGGEIGEMSPAMRAALLEVLIHGELPRAEIARRLHLSRASLTRITRSLVDAGLLTEGGTRLMAQTGRPSEMLHLRASARHFLGIKLTGDTLYAVVTDLSASAVESTERPLASREPADVVAEIADVARGYAADYPTLTSVGIAIAGRVSQGADGALVERSFFLDWTDVPLGALVRDATGLPCAVENDVQALTATEHWFGAGAGIDDMVLITVGAGIGCGLVVNGRPVDGAHNRAGQISHLIVDEAGPRCGLGHRGCASSLLVNSAIVNAYRRPGVEYEGVVEAARAGDELALAAFADAGRALGVMIATVASLVDPQKVVVTGDGIAVVELAGDALRAALDERLDKDAAPVDLDVRTWDFSEWARAGAGLAIRALLA</sequence>
<keyword evidence="3" id="KW-0418">Kinase</keyword>
<accession>A0A9W6H3J2</accession>
<dbReference type="RefSeq" id="WP_271173128.1">
    <property type="nucleotide sequence ID" value="NZ_BSEJ01000006.1"/>
</dbReference>
<organism evidence="3 4">
    <name type="scientific">Microbacterium barkeri</name>
    <dbReference type="NCBI Taxonomy" id="33917"/>
    <lineage>
        <taxon>Bacteria</taxon>
        <taxon>Bacillati</taxon>
        <taxon>Actinomycetota</taxon>
        <taxon>Actinomycetes</taxon>
        <taxon>Micrococcales</taxon>
        <taxon>Microbacteriaceae</taxon>
        <taxon>Microbacterium</taxon>
    </lineage>
</organism>
<dbReference type="CDD" id="cd00090">
    <property type="entry name" value="HTH_ARSR"/>
    <property type="match status" value="1"/>
</dbReference>
<dbReference type="InterPro" id="IPR036390">
    <property type="entry name" value="WH_DNA-bd_sf"/>
</dbReference>
<evidence type="ECO:0000256" key="1">
    <source>
        <dbReference type="ARBA" id="ARBA00006479"/>
    </source>
</evidence>
<dbReference type="InterPro" id="IPR000835">
    <property type="entry name" value="HTH_MarR-typ"/>
</dbReference>
<dbReference type="InterPro" id="IPR011991">
    <property type="entry name" value="ArsR-like_HTH"/>
</dbReference>
<feature type="domain" description="HTH marR-type" evidence="2">
    <location>
        <begin position="22"/>
        <end position="63"/>
    </location>
</feature>
<name>A0A9W6H3J2_9MICO</name>
<dbReference type="Pfam" id="PF12802">
    <property type="entry name" value="MarR_2"/>
    <property type="match status" value="1"/>
</dbReference>
<dbReference type="PANTHER" id="PTHR18964">
    <property type="entry name" value="ROK (REPRESSOR, ORF, KINASE) FAMILY"/>
    <property type="match status" value="1"/>
</dbReference>
<comment type="caution">
    <text evidence="3">The sequence shown here is derived from an EMBL/GenBank/DDBJ whole genome shotgun (WGS) entry which is preliminary data.</text>
</comment>
<dbReference type="Gene3D" id="3.30.420.40">
    <property type="match status" value="2"/>
</dbReference>
<dbReference type="Pfam" id="PF00480">
    <property type="entry name" value="ROK"/>
    <property type="match status" value="1"/>
</dbReference>
<evidence type="ECO:0000313" key="4">
    <source>
        <dbReference type="Proteomes" id="UP001142462"/>
    </source>
</evidence>
<dbReference type="GO" id="GO:0016301">
    <property type="term" value="F:kinase activity"/>
    <property type="evidence" value="ECO:0007669"/>
    <property type="project" value="UniProtKB-KW"/>
</dbReference>
<dbReference type="InterPro" id="IPR036388">
    <property type="entry name" value="WH-like_DNA-bd_sf"/>
</dbReference>
<dbReference type="InterPro" id="IPR000600">
    <property type="entry name" value="ROK"/>
</dbReference>
<reference evidence="3" key="2">
    <citation type="submission" date="2023-01" db="EMBL/GenBank/DDBJ databases">
        <authorList>
            <person name="Sun Q."/>
            <person name="Evtushenko L."/>
        </authorList>
    </citation>
    <scope>NUCLEOTIDE SEQUENCE</scope>
    <source>
        <strain evidence="3">VKM Ac-1020</strain>
    </source>
</reference>
<proteinExistence type="inferred from homology"/>
<dbReference type="EMBL" id="BSEJ01000006">
    <property type="protein sequence ID" value="GLJ61418.1"/>
    <property type="molecule type" value="Genomic_DNA"/>
</dbReference>
<keyword evidence="4" id="KW-1185">Reference proteome</keyword>
<gene>
    <name evidence="3" type="ORF">GCM10017576_15470</name>
</gene>
<protein>
    <submittedName>
        <fullName evidence="3">Sugar kinase</fullName>
    </submittedName>
</protein>
<dbReference type="Proteomes" id="UP001142462">
    <property type="component" value="Unassembled WGS sequence"/>
</dbReference>
<dbReference type="InterPro" id="IPR043129">
    <property type="entry name" value="ATPase_NBD"/>
</dbReference>
<reference evidence="3" key="1">
    <citation type="journal article" date="2014" name="Int. J. Syst. Evol. Microbiol.">
        <title>Complete genome sequence of Corynebacterium casei LMG S-19264T (=DSM 44701T), isolated from a smear-ripened cheese.</title>
        <authorList>
            <consortium name="US DOE Joint Genome Institute (JGI-PGF)"/>
            <person name="Walter F."/>
            <person name="Albersmeier A."/>
            <person name="Kalinowski J."/>
            <person name="Ruckert C."/>
        </authorList>
    </citation>
    <scope>NUCLEOTIDE SEQUENCE</scope>
    <source>
        <strain evidence="3">VKM Ac-1020</strain>
    </source>
</reference>
<dbReference type="Gene3D" id="1.10.10.10">
    <property type="entry name" value="Winged helix-like DNA-binding domain superfamily/Winged helix DNA-binding domain"/>
    <property type="match status" value="1"/>
</dbReference>
<dbReference type="SUPFAM" id="SSF46785">
    <property type="entry name" value="Winged helix' DNA-binding domain"/>
    <property type="match status" value="1"/>
</dbReference>
<keyword evidence="3" id="KW-0808">Transferase</keyword>
<comment type="similarity">
    <text evidence="1">Belongs to the ROK (NagC/XylR) family.</text>
</comment>
<evidence type="ECO:0000313" key="3">
    <source>
        <dbReference type="EMBL" id="GLJ61418.1"/>
    </source>
</evidence>
<evidence type="ECO:0000259" key="2">
    <source>
        <dbReference type="Pfam" id="PF12802"/>
    </source>
</evidence>
<dbReference type="SUPFAM" id="SSF53067">
    <property type="entry name" value="Actin-like ATPase domain"/>
    <property type="match status" value="1"/>
</dbReference>